<dbReference type="PANTHER" id="PTHR48081">
    <property type="entry name" value="AB HYDROLASE SUPERFAMILY PROTEIN C4A8.06C"/>
    <property type="match status" value="1"/>
</dbReference>
<accession>A0ABR4KWG5</accession>
<dbReference type="EMBL" id="JBFXLR010000009">
    <property type="protein sequence ID" value="KAL2855612.1"/>
    <property type="molecule type" value="Genomic_DNA"/>
</dbReference>
<sequence>MARNALVLTKLKFLFTLAFYILPHATIRIPRAVIRAWLKRLPLAPAIWNGFAGTLMAETPPDQMQAILPSTFDAYTAWVAARGIPRTVDVLAVDNATRLLWMGPREARKVLLFFHGGGYVMPLSEGHLQWLAHIRKEAANAGVQLSVCILEYGLVPTNPYPRQMMQAIFALKHLLSSGRHPSDIIIGGDSAGGHLSLSVMAHLHHNRPFGSEADTSLNLQTPVKGCFLVSPLASFDSTASSYRRWFSADVLGRKVVDKCGHWLIQNSPWHQDIKAGHAWGMALDVPDSWWDGFKAVDNILVTGGYEEVFSDHVQQLGAMLKRKSCGNVALHMANEAHDGPLMDFAAGRPASETTDVITDFVIDCFKQ</sequence>
<dbReference type="Pfam" id="PF07859">
    <property type="entry name" value="Abhydrolase_3"/>
    <property type="match status" value="1"/>
</dbReference>
<evidence type="ECO:0000313" key="3">
    <source>
        <dbReference type="EMBL" id="KAL2855612.1"/>
    </source>
</evidence>
<dbReference type="PANTHER" id="PTHR48081:SF18">
    <property type="entry name" value="ALPHA_BETA HYDROLASE FOLD-3 DOMAIN-CONTAINING PROTEIN"/>
    <property type="match status" value="1"/>
</dbReference>
<keyword evidence="1" id="KW-0378">Hydrolase</keyword>
<comment type="caution">
    <text evidence="3">The sequence shown here is derived from an EMBL/GenBank/DDBJ whole genome shotgun (WGS) entry which is preliminary data.</text>
</comment>
<protein>
    <submittedName>
        <fullName evidence="3">Alpha/beta-hydrolase</fullName>
    </submittedName>
</protein>
<evidence type="ECO:0000259" key="2">
    <source>
        <dbReference type="Pfam" id="PF07859"/>
    </source>
</evidence>
<dbReference type="GeneID" id="98159989"/>
<evidence type="ECO:0000256" key="1">
    <source>
        <dbReference type="ARBA" id="ARBA00022801"/>
    </source>
</evidence>
<dbReference type="InterPro" id="IPR029058">
    <property type="entry name" value="AB_hydrolase_fold"/>
</dbReference>
<evidence type="ECO:0000313" key="4">
    <source>
        <dbReference type="Proteomes" id="UP001610444"/>
    </source>
</evidence>
<dbReference type="SUPFAM" id="SSF53474">
    <property type="entry name" value="alpha/beta-Hydrolases"/>
    <property type="match status" value="1"/>
</dbReference>
<dbReference type="InterPro" id="IPR013094">
    <property type="entry name" value="AB_hydrolase_3"/>
</dbReference>
<keyword evidence="4" id="KW-1185">Reference proteome</keyword>
<reference evidence="3 4" key="1">
    <citation type="submission" date="2024-07" db="EMBL/GenBank/DDBJ databases">
        <title>Section-level genome sequencing and comparative genomics of Aspergillus sections Usti and Cavernicolus.</title>
        <authorList>
            <consortium name="Lawrence Berkeley National Laboratory"/>
            <person name="Nybo J.L."/>
            <person name="Vesth T.C."/>
            <person name="Theobald S."/>
            <person name="Frisvad J.C."/>
            <person name="Larsen T.O."/>
            <person name="Kjaerboelling I."/>
            <person name="Rothschild-Mancinelli K."/>
            <person name="Lyhne E.K."/>
            <person name="Kogle M.E."/>
            <person name="Barry K."/>
            <person name="Clum A."/>
            <person name="Na H."/>
            <person name="Ledsgaard L."/>
            <person name="Lin J."/>
            <person name="Lipzen A."/>
            <person name="Kuo A."/>
            <person name="Riley R."/>
            <person name="Mondo S."/>
            <person name="LaButti K."/>
            <person name="Haridas S."/>
            <person name="Pangalinan J."/>
            <person name="Salamov A.A."/>
            <person name="Simmons B.A."/>
            <person name="Magnuson J.K."/>
            <person name="Chen J."/>
            <person name="Drula E."/>
            <person name="Henrissat B."/>
            <person name="Wiebenga A."/>
            <person name="Lubbers R.J."/>
            <person name="Gomes A.C."/>
            <person name="Macurrencykelacurrency M.R."/>
            <person name="Stajich J."/>
            <person name="Grigoriev I.V."/>
            <person name="Mortensen U.H."/>
            <person name="De vries R.P."/>
            <person name="Baker S.E."/>
            <person name="Andersen M.R."/>
        </authorList>
    </citation>
    <scope>NUCLEOTIDE SEQUENCE [LARGE SCALE GENOMIC DNA]</scope>
    <source>
        <strain evidence="3 4">CBS 756.74</strain>
    </source>
</reference>
<dbReference type="Gene3D" id="3.40.50.1820">
    <property type="entry name" value="alpha/beta hydrolase"/>
    <property type="match status" value="1"/>
</dbReference>
<gene>
    <name evidence="3" type="ORF">BJX68DRAFT_263969</name>
</gene>
<proteinExistence type="predicted"/>
<feature type="domain" description="Alpha/beta hydrolase fold-3" evidence="2">
    <location>
        <begin position="111"/>
        <end position="328"/>
    </location>
</feature>
<name>A0ABR4KWG5_9EURO</name>
<dbReference type="InterPro" id="IPR050300">
    <property type="entry name" value="GDXG_lipolytic_enzyme"/>
</dbReference>
<dbReference type="Proteomes" id="UP001610444">
    <property type="component" value="Unassembled WGS sequence"/>
</dbReference>
<organism evidence="3 4">
    <name type="scientific">Aspergillus pseudodeflectus</name>
    <dbReference type="NCBI Taxonomy" id="176178"/>
    <lineage>
        <taxon>Eukaryota</taxon>
        <taxon>Fungi</taxon>
        <taxon>Dikarya</taxon>
        <taxon>Ascomycota</taxon>
        <taxon>Pezizomycotina</taxon>
        <taxon>Eurotiomycetes</taxon>
        <taxon>Eurotiomycetidae</taxon>
        <taxon>Eurotiales</taxon>
        <taxon>Aspergillaceae</taxon>
        <taxon>Aspergillus</taxon>
        <taxon>Aspergillus subgen. Nidulantes</taxon>
    </lineage>
</organism>
<dbReference type="RefSeq" id="XP_070902019.1">
    <property type="nucleotide sequence ID" value="XM_071044825.1"/>
</dbReference>